<dbReference type="GO" id="GO:0003700">
    <property type="term" value="F:DNA-binding transcription factor activity"/>
    <property type="evidence" value="ECO:0007669"/>
    <property type="project" value="InterPro"/>
</dbReference>
<keyword evidence="1" id="KW-0805">Transcription regulation</keyword>
<evidence type="ECO:0000256" key="1">
    <source>
        <dbReference type="ARBA" id="ARBA00023015"/>
    </source>
</evidence>
<dbReference type="PANTHER" id="PTHR43280">
    <property type="entry name" value="ARAC-FAMILY TRANSCRIPTIONAL REGULATOR"/>
    <property type="match status" value="1"/>
</dbReference>
<organism evidence="5 6">
    <name type="scientific">Paenibacillus agaridevorans</name>
    <dbReference type="NCBI Taxonomy" id="171404"/>
    <lineage>
        <taxon>Bacteria</taxon>
        <taxon>Bacillati</taxon>
        <taxon>Bacillota</taxon>
        <taxon>Bacilli</taxon>
        <taxon>Bacillales</taxon>
        <taxon>Paenibacillaceae</taxon>
        <taxon>Paenibacillus</taxon>
    </lineage>
</organism>
<feature type="domain" description="HTH araC/xylS-type" evidence="4">
    <location>
        <begin position="253"/>
        <end position="352"/>
    </location>
</feature>
<dbReference type="PROSITE" id="PS00041">
    <property type="entry name" value="HTH_ARAC_FAMILY_1"/>
    <property type="match status" value="1"/>
</dbReference>
<comment type="caution">
    <text evidence="5">The sequence shown here is derived from an EMBL/GenBank/DDBJ whole genome shotgun (WGS) entry which is preliminary data.</text>
</comment>
<accession>A0A2R5EG77</accession>
<evidence type="ECO:0000256" key="2">
    <source>
        <dbReference type="ARBA" id="ARBA00023125"/>
    </source>
</evidence>
<dbReference type="PANTHER" id="PTHR43280:SF28">
    <property type="entry name" value="HTH-TYPE TRANSCRIPTIONAL ACTIVATOR RHAS"/>
    <property type="match status" value="1"/>
</dbReference>
<dbReference type="Gene3D" id="1.10.10.60">
    <property type="entry name" value="Homeodomain-like"/>
    <property type="match status" value="2"/>
</dbReference>
<keyword evidence="2" id="KW-0238">DNA-binding</keyword>
<dbReference type="PRINTS" id="PR00032">
    <property type="entry name" value="HTHARAC"/>
</dbReference>
<evidence type="ECO:0000256" key="3">
    <source>
        <dbReference type="ARBA" id="ARBA00023163"/>
    </source>
</evidence>
<dbReference type="InterPro" id="IPR018062">
    <property type="entry name" value="HTH_AraC-typ_CS"/>
</dbReference>
<keyword evidence="3" id="KW-0804">Transcription</keyword>
<protein>
    <recommendedName>
        <fullName evidence="4">HTH araC/xylS-type domain-containing protein</fullName>
    </recommendedName>
</protein>
<evidence type="ECO:0000313" key="5">
    <source>
        <dbReference type="EMBL" id="GBG05562.1"/>
    </source>
</evidence>
<dbReference type="Proteomes" id="UP000245202">
    <property type="component" value="Unassembled WGS sequence"/>
</dbReference>
<evidence type="ECO:0000313" key="6">
    <source>
        <dbReference type="Proteomes" id="UP000245202"/>
    </source>
</evidence>
<dbReference type="InterPro" id="IPR009057">
    <property type="entry name" value="Homeodomain-like_sf"/>
</dbReference>
<sequence>MLFKIDGFKSFVQNNSANGRSLIKFSIMNIASEILSALYECEAVDVDTDHIVVLSNVDSGSAHEVYAALESLIKNIQNYVQTAYKVSLSVAISPIANTLSEAGDLYDETVDASNYRLTYGHGCIITPDHIKALSDKPYTYPSDKEKMLIDALLLGKVADAQNIYIHIVNHTVSYSYNIVRSGLLRLAVDMNMVLDTIQRNSGKPMPYNLNAFISELDKLETLEEINEHFFALFGSITAKLKEKTSAKHDELIQDVVEMIHHRHSDMNLSIDTIAYQFKMSSMYLGRLFKKINGKSVAEYITEVRLEQAKELLANTEYPINEISERVGFLSSGYFYTLFKKATGLTPNQYRKSLPPVG</sequence>
<dbReference type="AlphaFoldDB" id="A0A2R5EG77"/>
<dbReference type="GO" id="GO:0043565">
    <property type="term" value="F:sequence-specific DNA binding"/>
    <property type="evidence" value="ECO:0007669"/>
    <property type="project" value="InterPro"/>
</dbReference>
<gene>
    <name evidence="5" type="ORF">PAT3040_00044</name>
</gene>
<dbReference type="SUPFAM" id="SSF46689">
    <property type="entry name" value="Homeodomain-like"/>
    <property type="match status" value="2"/>
</dbReference>
<dbReference type="SMART" id="SM00342">
    <property type="entry name" value="HTH_ARAC"/>
    <property type="match status" value="1"/>
</dbReference>
<dbReference type="Pfam" id="PF12833">
    <property type="entry name" value="HTH_18"/>
    <property type="match status" value="1"/>
</dbReference>
<dbReference type="EMBL" id="BDQX01000007">
    <property type="protein sequence ID" value="GBG05562.1"/>
    <property type="molecule type" value="Genomic_DNA"/>
</dbReference>
<evidence type="ECO:0000259" key="4">
    <source>
        <dbReference type="PROSITE" id="PS01124"/>
    </source>
</evidence>
<reference evidence="5 6" key="1">
    <citation type="submission" date="2017-08" db="EMBL/GenBank/DDBJ databases">
        <title>Substantial Increase in Enzyme Production by Combined Drug-Resistance Mutations in Paenibacillus agaridevorans.</title>
        <authorList>
            <person name="Tanaka Y."/>
            <person name="Funane K."/>
            <person name="Hosaka T."/>
            <person name="Shiwa Y."/>
            <person name="Fujita N."/>
            <person name="Miyazaki T."/>
            <person name="Yoshikawa H."/>
            <person name="Murakami K."/>
            <person name="Kasahara K."/>
            <person name="Inaoka T."/>
            <person name="Hiraga Y."/>
            <person name="Ochi K."/>
        </authorList>
    </citation>
    <scope>NUCLEOTIDE SEQUENCE [LARGE SCALE GENOMIC DNA]</scope>
    <source>
        <strain evidence="5 6">T-3040</strain>
    </source>
</reference>
<dbReference type="PROSITE" id="PS01124">
    <property type="entry name" value="HTH_ARAC_FAMILY_2"/>
    <property type="match status" value="1"/>
</dbReference>
<proteinExistence type="predicted"/>
<keyword evidence="6" id="KW-1185">Reference proteome</keyword>
<name>A0A2R5EG77_9BACL</name>
<dbReference type="InterPro" id="IPR018060">
    <property type="entry name" value="HTH_AraC"/>
</dbReference>
<dbReference type="InterPro" id="IPR020449">
    <property type="entry name" value="Tscrpt_reg_AraC-type_HTH"/>
</dbReference>